<dbReference type="Pfam" id="PF10609">
    <property type="entry name" value="ParA"/>
    <property type="match status" value="1"/>
</dbReference>
<gene>
    <name evidence="12" type="ORF">BKA19_3859</name>
</gene>
<dbReference type="InterPro" id="IPR050445">
    <property type="entry name" value="Bact_polysacc_biosynth/exp"/>
</dbReference>
<dbReference type="GO" id="GO:0005524">
    <property type="term" value="F:ATP binding"/>
    <property type="evidence" value="ECO:0007669"/>
    <property type="project" value="UniProtKB-KW"/>
</dbReference>
<evidence type="ECO:0000256" key="5">
    <source>
        <dbReference type="ARBA" id="ARBA00022741"/>
    </source>
</evidence>
<dbReference type="Gene3D" id="3.40.50.300">
    <property type="entry name" value="P-loop containing nucleotide triphosphate hydrolases"/>
    <property type="match status" value="1"/>
</dbReference>
<feature type="compositionally biased region" description="Gly residues" evidence="9">
    <location>
        <begin position="498"/>
        <end position="507"/>
    </location>
</feature>
<dbReference type="AlphaFoldDB" id="A0A4Q7YD12"/>
<accession>A0A4Q7YD12</accession>
<keyword evidence="7 10" id="KW-1133">Transmembrane helix</keyword>
<comment type="similarity">
    <text evidence="2">Belongs to the CpsC/CapA family.</text>
</comment>
<dbReference type="RefSeq" id="WP_130504311.1">
    <property type="nucleotide sequence ID" value="NZ_POQT01000003.1"/>
</dbReference>
<proteinExistence type="inferred from homology"/>
<evidence type="ECO:0000259" key="11">
    <source>
        <dbReference type="Pfam" id="PF02706"/>
    </source>
</evidence>
<dbReference type="PANTHER" id="PTHR32309:SF13">
    <property type="entry name" value="FERRIC ENTEROBACTIN TRANSPORT PROTEIN FEPE"/>
    <property type="match status" value="1"/>
</dbReference>
<keyword evidence="3" id="KW-1003">Cell membrane</keyword>
<dbReference type="GO" id="GO:0005886">
    <property type="term" value="C:plasma membrane"/>
    <property type="evidence" value="ECO:0007669"/>
    <property type="project" value="UniProtKB-SubCell"/>
</dbReference>
<feature type="region of interest" description="Disordered" evidence="9">
    <location>
        <begin position="466"/>
        <end position="520"/>
    </location>
</feature>
<evidence type="ECO:0000313" key="12">
    <source>
        <dbReference type="EMBL" id="RZU34105.1"/>
    </source>
</evidence>
<dbReference type="SUPFAM" id="SSF52540">
    <property type="entry name" value="P-loop containing nucleoside triphosphate hydrolases"/>
    <property type="match status" value="1"/>
</dbReference>
<dbReference type="Proteomes" id="UP000292507">
    <property type="component" value="Unassembled WGS sequence"/>
</dbReference>
<feature type="transmembrane region" description="Helical" evidence="10">
    <location>
        <begin position="182"/>
        <end position="203"/>
    </location>
</feature>
<feature type="compositionally biased region" description="Low complexity" evidence="9">
    <location>
        <begin position="471"/>
        <end position="490"/>
    </location>
</feature>
<dbReference type="OrthoDB" id="9812433at2"/>
<dbReference type="NCBIfam" id="TIGR01007">
    <property type="entry name" value="eps_fam"/>
    <property type="match status" value="1"/>
</dbReference>
<dbReference type="InterPro" id="IPR033756">
    <property type="entry name" value="YlxH/NBP35"/>
</dbReference>
<dbReference type="CDD" id="cd05387">
    <property type="entry name" value="BY-kinase"/>
    <property type="match status" value="1"/>
</dbReference>
<dbReference type="InterPro" id="IPR005702">
    <property type="entry name" value="Wzc-like_C"/>
</dbReference>
<feature type="transmembrane region" description="Helical" evidence="10">
    <location>
        <begin position="12"/>
        <end position="35"/>
    </location>
</feature>
<evidence type="ECO:0000256" key="1">
    <source>
        <dbReference type="ARBA" id="ARBA00004651"/>
    </source>
</evidence>
<evidence type="ECO:0000313" key="13">
    <source>
        <dbReference type="Proteomes" id="UP000292507"/>
    </source>
</evidence>
<evidence type="ECO:0000256" key="8">
    <source>
        <dbReference type="ARBA" id="ARBA00023136"/>
    </source>
</evidence>
<reference evidence="12 13" key="1">
    <citation type="submission" date="2019-02" db="EMBL/GenBank/DDBJ databases">
        <title>Sequencing the genomes of 1000 actinobacteria strains.</title>
        <authorList>
            <person name="Klenk H.-P."/>
        </authorList>
    </citation>
    <scope>NUCLEOTIDE SEQUENCE [LARGE SCALE GENOMIC DNA]</scope>
    <source>
        <strain evidence="12 13">DSM 44509</strain>
    </source>
</reference>
<sequence length="520" mass="54250">MEFRETMAAIRTGWFLPVIGLLLGGAVGAVTALLMTPTYTSATQLFVTSTDATSTAAAFQGSQFSQNRVTSYVQLLTSERLADRVISDLELELSAQDLQERIEASVVPDTTVLDIVVTDSSPQRARDLADAIATEFTSLVEEVETTTTTPTDPTEEPVTTVPVKVTVLDSPEVPSSPASPNLYRNIAVGVLIGLVVGFVSAYFRVRLDRSVRDPKVASSVAGAPVIGVVTRDPQLASDHVLARHSRSAAAESFRQMRTNLQFLDVDRPPRVIMVSSAMAGEGKSTVAVNLAITLAEGGHRVTIVEADLRRPRVTRYLGLVDGAGLTSILSGAADLDDVLQSYGDGRLSVLAAGSIPPNPSELLSSSRLAGLVDELRARNDFVIVDTPPLLPVSDGSAVAVVMDGVLLAARHGKTRREELEQAAAVLARIGAKTLGVVLTIAPPSADASKVYGYDSDVPLPVAPAEEVSPVRASRGGPPGATPAADQAAAATKRRPVRGPGGVQGADGLGTTSKPTGAAGR</sequence>
<keyword evidence="4 10" id="KW-0812">Transmembrane</keyword>
<evidence type="ECO:0000256" key="7">
    <source>
        <dbReference type="ARBA" id="ARBA00022989"/>
    </source>
</evidence>
<dbReference type="InterPro" id="IPR027417">
    <property type="entry name" value="P-loop_NTPase"/>
</dbReference>
<comment type="subcellular location">
    <subcellularLocation>
        <location evidence="1">Cell membrane</location>
        <topology evidence="1">Multi-pass membrane protein</topology>
    </subcellularLocation>
</comment>
<keyword evidence="13" id="KW-1185">Reference proteome</keyword>
<feature type="domain" description="Polysaccharide chain length determinant N-terminal" evidence="11">
    <location>
        <begin position="4"/>
        <end position="89"/>
    </location>
</feature>
<evidence type="ECO:0000256" key="10">
    <source>
        <dbReference type="SAM" id="Phobius"/>
    </source>
</evidence>
<evidence type="ECO:0000256" key="2">
    <source>
        <dbReference type="ARBA" id="ARBA00006683"/>
    </source>
</evidence>
<evidence type="ECO:0000256" key="9">
    <source>
        <dbReference type="SAM" id="MobiDB-lite"/>
    </source>
</evidence>
<evidence type="ECO:0000256" key="4">
    <source>
        <dbReference type="ARBA" id="ARBA00022692"/>
    </source>
</evidence>
<keyword evidence="8 10" id="KW-0472">Membrane</keyword>
<name>A0A4Q7YD12_9ACTN</name>
<keyword evidence="6" id="KW-0067">ATP-binding</keyword>
<dbReference type="EMBL" id="SHKV01000001">
    <property type="protein sequence ID" value="RZU34105.1"/>
    <property type="molecule type" value="Genomic_DNA"/>
</dbReference>
<evidence type="ECO:0000256" key="6">
    <source>
        <dbReference type="ARBA" id="ARBA00022840"/>
    </source>
</evidence>
<evidence type="ECO:0000256" key="3">
    <source>
        <dbReference type="ARBA" id="ARBA00022475"/>
    </source>
</evidence>
<comment type="caution">
    <text evidence="12">The sequence shown here is derived from an EMBL/GenBank/DDBJ whole genome shotgun (WGS) entry which is preliminary data.</text>
</comment>
<keyword evidence="5" id="KW-0547">Nucleotide-binding</keyword>
<dbReference type="PANTHER" id="PTHR32309">
    <property type="entry name" value="TYROSINE-PROTEIN KINASE"/>
    <property type="match status" value="1"/>
</dbReference>
<protein>
    <submittedName>
        <fullName evidence="12">Capsular exopolysaccharide synthesis family protein</fullName>
    </submittedName>
</protein>
<dbReference type="Pfam" id="PF02706">
    <property type="entry name" value="Wzz"/>
    <property type="match status" value="1"/>
</dbReference>
<dbReference type="InterPro" id="IPR003856">
    <property type="entry name" value="LPS_length_determ_N"/>
</dbReference>
<organism evidence="12 13">
    <name type="scientific">Blastococcus saxobsidens</name>
    <dbReference type="NCBI Taxonomy" id="138336"/>
    <lineage>
        <taxon>Bacteria</taxon>
        <taxon>Bacillati</taxon>
        <taxon>Actinomycetota</taxon>
        <taxon>Actinomycetes</taxon>
        <taxon>Geodermatophilales</taxon>
        <taxon>Geodermatophilaceae</taxon>
        <taxon>Blastococcus</taxon>
    </lineage>
</organism>